<feature type="domain" description="EAL" evidence="1">
    <location>
        <begin position="374"/>
        <end position="627"/>
    </location>
</feature>
<dbReference type="InterPro" id="IPR029787">
    <property type="entry name" value="Nucleotide_cyclase"/>
</dbReference>
<dbReference type="EMBL" id="MJMJ01000045">
    <property type="protein sequence ID" value="OLQ85819.1"/>
    <property type="molecule type" value="Genomic_DNA"/>
</dbReference>
<dbReference type="PANTHER" id="PTHR33121:SF71">
    <property type="entry name" value="OXYGEN SENSOR PROTEIN DOSP"/>
    <property type="match status" value="1"/>
</dbReference>
<dbReference type="CDD" id="cd01948">
    <property type="entry name" value="EAL"/>
    <property type="match status" value="1"/>
</dbReference>
<evidence type="ECO:0000313" key="2">
    <source>
        <dbReference type="EMBL" id="OLQ85819.1"/>
    </source>
</evidence>
<dbReference type="SMART" id="SM00267">
    <property type="entry name" value="GGDEF"/>
    <property type="match status" value="1"/>
</dbReference>
<dbReference type="InterPro" id="IPR000160">
    <property type="entry name" value="GGDEF_dom"/>
</dbReference>
<proteinExistence type="predicted"/>
<evidence type="ECO:0000313" key="3">
    <source>
        <dbReference type="Proteomes" id="UP000186313"/>
    </source>
</evidence>
<organism evidence="2 3">
    <name type="scientific">Vibrio panuliri</name>
    <dbReference type="NCBI Taxonomy" id="1381081"/>
    <lineage>
        <taxon>Bacteria</taxon>
        <taxon>Pseudomonadati</taxon>
        <taxon>Pseudomonadota</taxon>
        <taxon>Gammaproteobacteria</taxon>
        <taxon>Vibrionales</taxon>
        <taxon>Vibrionaceae</taxon>
        <taxon>Vibrio</taxon>
    </lineage>
</organism>
<dbReference type="InterPro" id="IPR035919">
    <property type="entry name" value="EAL_sf"/>
</dbReference>
<dbReference type="Proteomes" id="UP000186313">
    <property type="component" value="Unassembled WGS sequence"/>
</dbReference>
<dbReference type="Pfam" id="PF00563">
    <property type="entry name" value="EAL"/>
    <property type="match status" value="1"/>
</dbReference>
<dbReference type="InterPro" id="IPR001633">
    <property type="entry name" value="EAL_dom"/>
</dbReference>
<dbReference type="Pfam" id="PF00990">
    <property type="entry name" value="GGDEF"/>
    <property type="match status" value="1"/>
</dbReference>
<dbReference type="Gene3D" id="3.30.450.40">
    <property type="match status" value="1"/>
</dbReference>
<dbReference type="SMART" id="SM00065">
    <property type="entry name" value="GAF"/>
    <property type="match status" value="1"/>
</dbReference>
<dbReference type="InterPro" id="IPR029016">
    <property type="entry name" value="GAF-like_dom_sf"/>
</dbReference>
<accession>A0A1Q9H9V5</accession>
<dbReference type="Pfam" id="PF01590">
    <property type="entry name" value="GAF"/>
    <property type="match status" value="1"/>
</dbReference>
<dbReference type="Gene3D" id="3.30.70.270">
    <property type="match status" value="1"/>
</dbReference>
<dbReference type="InterPro" id="IPR003018">
    <property type="entry name" value="GAF"/>
</dbReference>
<dbReference type="STRING" id="1381081.BIY22_13105"/>
<dbReference type="SUPFAM" id="SSF141868">
    <property type="entry name" value="EAL domain-like"/>
    <property type="match status" value="1"/>
</dbReference>
<dbReference type="Gene3D" id="3.20.20.450">
    <property type="entry name" value="EAL domain"/>
    <property type="match status" value="1"/>
</dbReference>
<sequence>MSKINTSNLHIPHAMSENWQVIVNLIAQLIPVPAALIMRVHRDTIEVFSCNNNINHPYKRGDTEQLGQGLYCEYVIKHQKQLVVKNALEDPNWNNNPDIKLGMISYCGFPISWPNGEPFGTICVLDSKARELSDIATQLLASYKESLEAQLATLYQNQQLKILNSELQSRVNTRTQDLVDLNFSLNQEIDKRRAAEQKVIYHQRHDLGTGFLNRNTLEFEASRAVDITIEHPQFGASAVHIGFSNGKLIQSRFGFAVWEGILVQLREKIGYLSRYHLQTSRPTSTELVFLIESNNLAQDLEQFTQQLVEVSHSSFDVEGESIHLHSYVGVSTTNNASSGHILLQQASEAMRSCKDSGHKLIYYSEAISMAQNNLNHLENYLLQAVRSDDLLLYFQPKVSPTTHRWIGAEALLRWRHPVLGDVSNEALIKMAEKNGLIFEVGNFVLRSAIAKASEWSAVIRDFKIAVNISAVQLKNQHFAEQIEDLLTAYHLPAECLELEVTESTLIADEQVAHTTLLALHQLGVTLSLDDFGTGYSSFDYLKKFPFDAIKVDKSFIKQLNISEHDKTIVQSIIKIAKKLDLAVTVEGIETLEHEKFIIEEGCEYGQGFYYGKPMPCDEFEVCLMSKHYPDNLNQSFQ</sequence>
<dbReference type="PANTHER" id="PTHR33121">
    <property type="entry name" value="CYCLIC DI-GMP PHOSPHODIESTERASE PDEF"/>
    <property type="match status" value="1"/>
</dbReference>
<dbReference type="SUPFAM" id="SSF55073">
    <property type="entry name" value="Nucleotide cyclase"/>
    <property type="match status" value="1"/>
</dbReference>
<dbReference type="SMART" id="SM00052">
    <property type="entry name" value="EAL"/>
    <property type="match status" value="1"/>
</dbReference>
<dbReference type="InterPro" id="IPR050706">
    <property type="entry name" value="Cyclic-di-GMP_PDE-like"/>
</dbReference>
<dbReference type="AlphaFoldDB" id="A0A1Q9H9V5"/>
<comment type="caution">
    <text evidence="2">The sequence shown here is derived from an EMBL/GenBank/DDBJ whole genome shotgun (WGS) entry which is preliminary data.</text>
</comment>
<dbReference type="InterPro" id="IPR043128">
    <property type="entry name" value="Rev_trsase/Diguanyl_cyclase"/>
</dbReference>
<reference evidence="2 3" key="1">
    <citation type="submission" date="2016-09" db="EMBL/GenBank/DDBJ databases">
        <title>Genomic Taxonomy of the Vibrionaceae.</title>
        <authorList>
            <person name="Gonzalez-Castillo A."/>
            <person name="Gomez-Gil B."/>
            <person name="Enciso-Ibarra K."/>
        </authorList>
    </citation>
    <scope>NUCLEOTIDE SEQUENCE [LARGE SCALE GENOMIC DNA]</scope>
    <source>
        <strain evidence="2 3">CAIM 703</strain>
    </source>
</reference>
<dbReference type="GO" id="GO:0071111">
    <property type="term" value="F:cyclic-guanylate-specific phosphodiesterase activity"/>
    <property type="evidence" value="ECO:0007669"/>
    <property type="project" value="InterPro"/>
</dbReference>
<dbReference type="PROSITE" id="PS50883">
    <property type="entry name" value="EAL"/>
    <property type="match status" value="1"/>
</dbReference>
<name>A0A1Q9H9V5_9VIBR</name>
<gene>
    <name evidence="2" type="ORF">BIY22_13105</name>
</gene>
<protein>
    <submittedName>
        <fullName evidence="2">Diguanylate cyclase</fullName>
    </submittedName>
</protein>
<dbReference type="SUPFAM" id="SSF55781">
    <property type="entry name" value="GAF domain-like"/>
    <property type="match status" value="1"/>
</dbReference>
<dbReference type="OrthoDB" id="9804951at2"/>
<dbReference type="RefSeq" id="WP_075710728.1">
    <property type="nucleotide sequence ID" value="NZ_MJMJ01000045.1"/>
</dbReference>
<evidence type="ECO:0000259" key="1">
    <source>
        <dbReference type="PROSITE" id="PS50883"/>
    </source>
</evidence>